<keyword evidence="6" id="KW-0812">Transmembrane</keyword>
<dbReference type="GO" id="GO:0000155">
    <property type="term" value="F:phosphorelay sensor kinase activity"/>
    <property type="evidence" value="ECO:0007669"/>
    <property type="project" value="InterPro"/>
</dbReference>
<sequence>MIHLVRNILFVFLLSSQFLQCGLSPSRASLTDGSLDWDFVSSNERVACVRLNGSWKFAWLGEEPKRELPKEPKEFGFQTVPGSWTGEIWQGKILPSNGKALYRLELYSSGPVESLHLLSFDQGTNYRILFNGVPIHEVGRVGDPSLDALSLLTSYVVLPTWSKKANLDFEISNYNYRKGGLWKPPVLGKAECLNRFYLDRRDLEAIVSGGMLFLSLFHIFVSVFYKQERSALVLGFFCLSVFLRLYSTGHRLLPEHFEVGHSVYLRIEFISWFMSMPLGVHFLYLVFPTELRKIGLYMGYAVAIGFSLITLATNPATYSHLIVPSYGLYLGLGLNAALVLGDAVRRGWSGAWIYLIGFLSILLMVGSEILYHSEVMDSWELGGVGVALFVLSNALSLSQKLLHEFKEKERVQEMLNRNLEELVGRRTKELESARDEAQAANRAKSEFLINVDHEVRTPMNGIMGITEMLLDSELKPDQREMVELLKRSGDAMMIILGTMLDASNLEKGTLLLLSKKFVLRAALYEAAMRIEHLIKRKGVKFTVDITENLPEAAMGDEERFKKMILGLLENAEKFTKEGEISLKAELLEETDHNYKLRFVVEDTGIGIPEDKLNTIFTPFQQVDSGVTKPFQGAGLGLSLCRALARKMDGDVYVRSEPGKGSAFTLELYLAKPEIQP</sequence>
<dbReference type="Gene3D" id="3.30.565.10">
    <property type="entry name" value="Histidine kinase-like ATPase, C-terminal domain"/>
    <property type="match status" value="1"/>
</dbReference>
<feature type="transmembrane region" description="Helical" evidence="6">
    <location>
        <begin position="294"/>
        <end position="312"/>
    </location>
</feature>
<name>A0A2M9ZND0_9LEPT</name>
<dbReference type="RefSeq" id="WP_100714619.1">
    <property type="nucleotide sequence ID" value="NZ_NPDY01000014.1"/>
</dbReference>
<organism evidence="9 11">
    <name type="scientific">Leptospira perolatii</name>
    <dbReference type="NCBI Taxonomy" id="2023191"/>
    <lineage>
        <taxon>Bacteria</taxon>
        <taxon>Pseudomonadati</taxon>
        <taxon>Spirochaetota</taxon>
        <taxon>Spirochaetia</taxon>
        <taxon>Leptospirales</taxon>
        <taxon>Leptospiraceae</taxon>
        <taxon>Leptospira</taxon>
    </lineage>
</organism>
<dbReference type="InterPro" id="IPR005467">
    <property type="entry name" value="His_kinase_dom"/>
</dbReference>
<dbReference type="InterPro" id="IPR003661">
    <property type="entry name" value="HisK_dim/P_dom"/>
</dbReference>
<evidence type="ECO:0000313" key="10">
    <source>
        <dbReference type="Proteomes" id="UP000231962"/>
    </source>
</evidence>
<evidence type="ECO:0000256" key="2">
    <source>
        <dbReference type="ARBA" id="ARBA00012438"/>
    </source>
</evidence>
<feature type="transmembrane region" description="Helical" evidence="6">
    <location>
        <begin position="269"/>
        <end position="287"/>
    </location>
</feature>
<evidence type="ECO:0000313" key="9">
    <source>
        <dbReference type="EMBL" id="PJZ73453.1"/>
    </source>
</evidence>
<evidence type="ECO:0000256" key="6">
    <source>
        <dbReference type="SAM" id="Phobius"/>
    </source>
</evidence>
<dbReference type="PRINTS" id="PR00344">
    <property type="entry name" value="BCTRLSENSOR"/>
</dbReference>
<feature type="transmembrane region" description="Helical" evidence="6">
    <location>
        <begin position="352"/>
        <end position="371"/>
    </location>
</feature>
<feature type="transmembrane region" description="Helical" evidence="6">
    <location>
        <begin position="232"/>
        <end position="249"/>
    </location>
</feature>
<keyword evidence="10" id="KW-1185">Reference proteome</keyword>
<dbReference type="EC" id="2.7.13.3" evidence="2"/>
<dbReference type="AlphaFoldDB" id="A0A2M9ZND0"/>
<reference evidence="10 11" key="1">
    <citation type="submission" date="2017-07" db="EMBL/GenBank/DDBJ databases">
        <title>Leptospira spp. isolated from tropical soils.</title>
        <authorList>
            <person name="Thibeaux R."/>
            <person name="Iraola G."/>
            <person name="Ferres I."/>
            <person name="Bierque E."/>
            <person name="Girault D."/>
            <person name="Soupe-Gilbert M.-E."/>
            <person name="Picardeau M."/>
            <person name="Goarant C."/>
        </authorList>
    </citation>
    <scope>NUCLEOTIDE SEQUENCE [LARGE SCALE GENOMIC DNA]</scope>
    <source>
        <strain evidence="9 11">FH1-B-B1</strain>
        <strain evidence="8 10">FH1-B-C1</strain>
    </source>
</reference>
<evidence type="ECO:0000313" key="8">
    <source>
        <dbReference type="EMBL" id="PJZ68929.1"/>
    </source>
</evidence>
<accession>A0A2M9ZND0</accession>
<dbReference type="PROSITE" id="PS50109">
    <property type="entry name" value="HIS_KIN"/>
    <property type="match status" value="1"/>
</dbReference>
<evidence type="ECO:0000313" key="11">
    <source>
        <dbReference type="Proteomes" id="UP000231990"/>
    </source>
</evidence>
<dbReference type="InterPro" id="IPR004358">
    <property type="entry name" value="Sig_transdc_His_kin-like_C"/>
</dbReference>
<dbReference type="Pfam" id="PF00512">
    <property type="entry name" value="HisKA"/>
    <property type="match status" value="1"/>
</dbReference>
<dbReference type="InterPro" id="IPR011623">
    <property type="entry name" value="7TMR_DISM_rcpt_extracell_dom1"/>
</dbReference>
<feature type="domain" description="Histidine kinase" evidence="7">
    <location>
        <begin position="450"/>
        <end position="671"/>
    </location>
</feature>
<dbReference type="CDD" id="cd00082">
    <property type="entry name" value="HisKA"/>
    <property type="match status" value="1"/>
</dbReference>
<dbReference type="SUPFAM" id="SSF55874">
    <property type="entry name" value="ATPase domain of HSP90 chaperone/DNA topoisomerase II/histidine kinase"/>
    <property type="match status" value="1"/>
</dbReference>
<keyword evidence="3" id="KW-0597">Phosphoprotein</keyword>
<dbReference type="Gene3D" id="1.10.287.130">
    <property type="match status" value="1"/>
</dbReference>
<evidence type="ECO:0000259" key="7">
    <source>
        <dbReference type="PROSITE" id="PS50109"/>
    </source>
</evidence>
<evidence type="ECO:0000256" key="3">
    <source>
        <dbReference type="ARBA" id="ARBA00022553"/>
    </source>
</evidence>
<dbReference type="EMBL" id="NPDY01000014">
    <property type="protein sequence ID" value="PJZ68929.1"/>
    <property type="molecule type" value="Genomic_DNA"/>
</dbReference>
<dbReference type="Pfam" id="PF07695">
    <property type="entry name" value="7TMR-DISM_7TM"/>
    <property type="match status" value="1"/>
</dbReference>
<feature type="transmembrane region" description="Helical" evidence="6">
    <location>
        <begin position="318"/>
        <end position="340"/>
    </location>
</feature>
<dbReference type="SUPFAM" id="SSF47384">
    <property type="entry name" value="Homodimeric domain of signal transducing histidine kinase"/>
    <property type="match status" value="1"/>
</dbReference>
<protein>
    <recommendedName>
        <fullName evidence="2">histidine kinase</fullName>
        <ecNumber evidence="2">2.7.13.3</ecNumber>
    </recommendedName>
</protein>
<evidence type="ECO:0000256" key="4">
    <source>
        <dbReference type="ARBA" id="ARBA00023012"/>
    </source>
</evidence>
<keyword evidence="5" id="KW-0175">Coiled coil</keyword>
<keyword evidence="9" id="KW-0418">Kinase</keyword>
<dbReference type="FunFam" id="3.30.565.10:FF:000010">
    <property type="entry name" value="Sensor histidine kinase RcsC"/>
    <property type="match status" value="1"/>
</dbReference>
<dbReference type="InterPro" id="IPR036890">
    <property type="entry name" value="HATPase_C_sf"/>
</dbReference>
<feature type="transmembrane region" description="Helical" evidence="6">
    <location>
        <begin position="205"/>
        <end position="225"/>
    </location>
</feature>
<comment type="caution">
    <text evidence="9">The sequence shown here is derived from an EMBL/GenBank/DDBJ whole genome shotgun (WGS) entry which is preliminary data.</text>
</comment>
<dbReference type="SMART" id="SM00387">
    <property type="entry name" value="HATPase_c"/>
    <property type="match status" value="1"/>
</dbReference>
<proteinExistence type="predicted"/>
<dbReference type="PANTHER" id="PTHR45339:SF1">
    <property type="entry name" value="HYBRID SIGNAL TRANSDUCTION HISTIDINE KINASE J"/>
    <property type="match status" value="1"/>
</dbReference>
<dbReference type="CDD" id="cd16922">
    <property type="entry name" value="HATPase_EvgS-ArcB-TorS-like"/>
    <property type="match status" value="1"/>
</dbReference>
<dbReference type="InterPro" id="IPR036097">
    <property type="entry name" value="HisK_dim/P_sf"/>
</dbReference>
<dbReference type="EMBL" id="NPDZ01000004">
    <property type="protein sequence ID" value="PJZ73453.1"/>
    <property type="molecule type" value="Genomic_DNA"/>
</dbReference>
<evidence type="ECO:0000256" key="5">
    <source>
        <dbReference type="SAM" id="Coils"/>
    </source>
</evidence>
<evidence type="ECO:0000256" key="1">
    <source>
        <dbReference type="ARBA" id="ARBA00000085"/>
    </source>
</evidence>
<feature type="coiled-coil region" evidence="5">
    <location>
        <begin position="416"/>
        <end position="450"/>
    </location>
</feature>
<keyword evidence="9" id="KW-0808">Transferase</keyword>
<dbReference type="PANTHER" id="PTHR45339">
    <property type="entry name" value="HYBRID SIGNAL TRANSDUCTION HISTIDINE KINASE J"/>
    <property type="match status" value="1"/>
</dbReference>
<dbReference type="Proteomes" id="UP000231962">
    <property type="component" value="Unassembled WGS sequence"/>
</dbReference>
<dbReference type="InterPro" id="IPR003594">
    <property type="entry name" value="HATPase_dom"/>
</dbReference>
<keyword evidence="6" id="KW-0472">Membrane</keyword>
<keyword evidence="4" id="KW-0902">Two-component regulatory system</keyword>
<dbReference type="SMART" id="SM00388">
    <property type="entry name" value="HisKA"/>
    <property type="match status" value="1"/>
</dbReference>
<keyword evidence="6" id="KW-1133">Transmembrane helix</keyword>
<dbReference type="Pfam" id="PF02518">
    <property type="entry name" value="HATPase_c"/>
    <property type="match status" value="1"/>
</dbReference>
<comment type="catalytic activity">
    <reaction evidence="1">
        <text>ATP + protein L-histidine = ADP + protein N-phospho-L-histidine.</text>
        <dbReference type="EC" id="2.7.13.3"/>
    </reaction>
</comment>
<gene>
    <name evidence="8" type="ORF">CH360_13695</name>
    <name evidence="9" type="ORF">CH373_08020</name>
</gene>
<dbReference type="OrthoDB" id="9809348at2"/>
<dbReference type="Proteomes" id="UP000231990">
    <property type="component" value="Unassembled WGS sequence"/>
</dbReference>